<protein>
    <submittedName>
        <fullName evidence="1">Uncharacterized protein</fullName>
    </submittedName>
</protein>
<accession>A0A1Y3QRZ1</accession>
<name>A0A1Y3QRZ1_9BACT</name>
<dbReference type="Proteomes" id="UP000195772">
    <property type="component" value="Unassembled WGS sequence"/>
</dbReference>
<gene>
    <name evidence="1" type="ORF">B5G41_12285</name>
</gene>
<comment type="caution">
    <text evidence="1">The sequence shown here is derived from an EMBL/GenBank/DDBJ whole genome shotgun (WGS) entry which is preliminary data.</text>
</comment>
<organism evidence="1 2">
    <name type="scientific">Alistipes onderdonkii</name>
    <dbReference type="NCBI Taxonomy" id="328813"/>
    <lineage>
        <taxon>Bacteria</taxon>
        <taxon>Pseudomonadati</taxon>
        <taxon>Bacteroidota</taxon>
        <taxon>Bacteroidia</taxon>
        <taxon>Bacteroidales</taxon>
        <taxon>Rikenellaceae</taxon>
        <taxon>Alistipes</taxon>
    </lineage>
</organism>
<evidence type="ECO:0000313" key="2">
    <source>
        <dbReference type="Proteomes" id="UP000195772"/>
    </source>
</evidence>
<proteinExistence type="predicted"/>
<dbReference type="EMBL" id="NFHB01000008">
    <property type="protein sequence ID" value="OUN02441.1"/>
    <property type="molecule type" value="Genomic_DNA"/>
</dbReference>
<sequence length="98" mass="10738">MSTAMERYQGVILIRLQNAGSKSEGHYAFLVRDDDMSVVKLCREGAVPADDPYFVPFDRQEVVVTGTMSHGWLVASAVEQAVAGDEADSETEENNEQA</sequence>
<evidence type="ECO:0000313" key="1">
    <source>
        <dbReference type="EMBL" id="OUN02441.1"/>
    </source>
</evidence>
<dbReference type="AlphaFoldDB" id="A0A1Y3QRZ1"/>
<reference evidence="2" key="1">
    <citation type="submission" date="2017-04" db="EMBL/GenBank/DDBJ databases">
        <title>Function of individual gut microbiota members based on whole genome sequencing of pure cultures obtained from chicken caecum.</title>
        <authorList>
            <person name="Medvecky M."/>
            <person name="Cejkova D."/>
            <person name="Polansky O."/>
            <person name="Karasova D."/>
            <person name="Kubasova T."/>
            <person name="Cizek A."/>
            <person name="Rychlik I."/>
        </authorList>
    </citation>
    <scope>NUCLEOTIDE SEQUENCE [LARGE SCALE GENOMIC DNA]</scope>
    <source>
        <strain evidence="2">An90</strain>
    </source>
</reference>